<name>A0A5N3X2C8_MUNRE</name>
<comment type="caution">
    <text evidence="13">The sequence shown here is derived from an EMBL/GenBank/DDBJ whole genome shotgun (WGS) entry which is preliminary data.</text>
</comment>
<evidence type="ECO:0000313" key="14">
    <source>
        <dbReference type="Proteomes" id="UP000326062"/>
    </source>
</evidence>
<organism evidence="13 14">
    <name type="scientific">Muntiacus reevesi</name>
    <name type="common">Reeves' muntjac</name>
    <name type="synonym">Cervus reevesi</name>
    <dbReference type="NCBI Taxonomy" id="9886"/>
    <lineage>
        <taxon>Eukaryota</taxon>
        <taxon>Metazoa</taxon>
        <taxon>Chordata</taxon>
        <taxon>Craniata</taxon>
        <taxon>Vertebrata</taxon>
        <taxon>Euteleostomi</taxon>
        <taxon>Mammalia</taxon>
        <taxon>Eutheria</taxon>
        <taxon>Laurasiatheria</taxon>
        <taxon>Artiodactyla</taxon>
        <taxon>Ruminantia</taxon>
        <taxon>Pecora</taxon>
        <taxon>Cervidae</taxon>
        <taxon>Muntiacinae</taxon>
        <taxon>Muntiacus</taxon>
    </lineage>
</organism>
<dbReference type="CDD" id="cd00371">
    <property type="entry name" value="HMA"/>
    <property type="match status" value="1"/>
</dbReference>
<evidence type="ECO:0000256" key="10">
    <source>
        <dbReference type="ARBA" id="ARBA00043201"/>
    </source>
</evidence>
<comment type="similarity">
    <text evidence="8">Belongs to the ATX1 family.</text>
</comment>
<dbReference type="PANTHER" id="PTHR46365">
    <property type="entry name" value="COPPER TRANSPORT PROTEIN ATOX1"/>
    <property type="match status" value="1"/>
</dbReference>
<evidence type="ECO:0000256" key="9">
    <source>
        <dbReference type="ARBA" id="ARBA00040962"/>
    </source>
</evidence>
<reference evidence="13 14" key="1">
    <citation type="submission" date="2019-06" db="EMBL/GenBank/DDBJ databases">
        <title>Discovery of a novel chromosome fission-fusion reversal in muntjac.</title>
        <authorList>
            <person name="Mudd A.B."/>
            <person name="Bredeson J.V."/>
            <person name="Baum R."/>
            <person name="Hockemeyer D."/>
            <person name="Rokhsar D.S."/>
        </authorList>
    </citation>
    <scope>NUCLEOTIDE SEQUENCE [LARGE SCALE GENOMIC DNA]</scope>
    <source>
        <strain evidence="13">UCam_UCB_Mr</strain>
        <tissue evidence="13">Fibroblast cell line</tissue>
    </source>
</reference>
<evidence type="ECO:0000256" key="5">
    <source>
        <dbReference type="ARBA" id="ARBA00023065"/>
    </source>
</evidence>
<comment type="subunit">
    <text evidence="11">Homodimer. Interacts with ATP7B. Interacts with ATP7A. Interacts (via dimer form) with SLC31A1 (via C-terminal domain); this interaction improves ATOX1 stability and controls intracellular Cu(I) levels.</text>
</comment>
<dbReference type="GO" id="GO:0046872">
    <property type="term" value="F:metal ion binding"/>
    <property type="evidence" value="ECO:0007669"/>
    <property type="project" value="UniProtKB-KW"/>
</dbReference>
<accession>A0A5N3X2C8</accession>
<evidence type="ECO:0000256" key="2">
    <source>
        <dbReference type="ARBA" id="ARBA00022723"/>
    </source>
</evidence>
<evidence type="ECO:0000256" key="11">
    <source>
        <dbReference type="ARBA" id="ARBA00046351"/>
    </source>
</evidence>
<keyword evidence="5" id="KW-0406">Ion transport</keyword>
<keyword evidence="4" id="KW-0186">Copper</keyword>
<dbReference type="GO" id="GO:0016531">
    <property type="term" value="F:copper chaperone activity"/>
    <property type="evidence" value="ECO:0007669"/>
    <property type="project" value="TreeGrafter"/>
</dbReference>
<keyword evidence="2" id="KW-0479">Metal-binding</keyword>
<feature type="domain" description="HMA" evidence="12">
    <location>
        <begin position="7"/>
        <end position="59"/>
    </location>
</feature>
<evidence type="ECO:0000256" key="3">
    <source>
        <dbReference type="ARBA" id="ARBA00022796"/>
    </source>
</evidence>
<dbReference type="GO" id="GO:0006825">
    <property type="term" value="P:copper ion transport"/>
    <property type="evidence" value="ECO:0007669"/>
    <property type="project" value="UniProtKB-KW"/>
</dbReference>
<keyword evidence="14" id="KW-1185">Reference proteome</keyword>
<keyword evidence="3" id="KW-0187">Copper transport</keyword>
<evidence type="ECO:0000256" key="7">
    <source>
        <dbReference type="ARBA" id="ARBA00037651"/>
    </source>
</evidence>
<protein>
    <recommendedName>
        <fullName evidence="9">Copper transport protein ATOX1</fullName>
    </recommendedName>
    <alternativeName>
        <fullName evidence="10">Metal transport protein ATX1</fullName>
    </alternativeName>
</protein>
<comment type="function">
    <text evidence="7">Binds and deliver cytosolic copper to the copper ATPase proteins. May be important in cellular antioxidant defense.</text>
</comment>
<evidence type="ECO:0000313" key="13">
    <source>
        <dbReference type="EMBL" id="KAB0368288.1"/>
    </source>
</evidence>
<dbReference type="GO" id="GO:0005829">
    <property type="term" value="C:cytosol"/>
    <property type="evidence" value="ECO:0007669"/>
    <property type="project" value="TreeGrafter"/>
</dbReference>
<proteinExistence type="inferred from homology"/>
<evidence type="ECO:0000256" key="4">
    <source>
        <dbReference type="ARBA" id="ARBA00023008"/>
    </source>
</evidence>
<evidence type="ECO:0000259" key="12">
    <source>
        <dbReference type="Pfam" id="PF00403"/>
    </source>
</evidence>
<dbReference type="InterPro" id="IPR006121">
    <property type="entry name" value="HMA_dom"/>
</dbReference>
<evidence type="ECO:0000256" key="1">
    <source>
        <dbReference type="ARBA" id="ARBA00022448"/>
    </source>
</evidence>
<evidence type="ECO:0000256" key="8">
    <source>
        <dbReference type="ARBA" id="ARBA00038171"/>
    </source>
</evidence>
<dbReference type="FunFam" id="3.30.70.100:FF:000008">
    <property type="entry name" value="Copper transport protein ATOX1"/>
    <property type="match status" value="1"/>
</dbReference>
<dbReference type="SUPFAM" id="SSF55008">
    <property type="entry name" value="HMA, heavy metal-associated domain"/>
    <property type="match status" value="1"/>
</dbReference>
<keyword evidence="6" id="KW-0143">Chaperone</keyword>
<keyword evidence="1" id="KW-0813">Transport</keyword>
<dbReference type="Proteomes" id="UP000326062">
    <property type="component" value="Chromosome 16"/>
</dbReference>
<dbReference type="EMBL" id="VCEB01000018">
    <property type="protein sequence ID" value="KAB0368288.1"/>
    <property type="molecule type" value="Genomic_DNA"/>
</dbReference>
<dbReference type="Gene3D" id="3.30.70.100">
    <property type="match status" value="1"/>
</dbReference>
<dbReference type="PANTHER" id="PTHR46365:SF1">
    <property type="entry name" value="COPPER TRANSPORT PROTEIN ATOX1"/>
    <property type="match status" value="1"/>
</dbReference>
<dbReference type="InterPro" id="IPR051881">
    <property type="entry name" value="Copper_transport_ATOX1-like"/>
</dbReference>
<dbReference type="Pfam" id="PF00403">
    <property type="entry name" value="HMA"/>
    <property type="match status" value="1"/>
</dbReference>
<dbReference type="AlphaFoldDB" id="A0A5N3X2C8"/>
<evidence type="ECO:0000256" key="6">
    <source>
        <dbReference type="ARBA" id="ARBA00023186"/>
    </source>
</evidence>
<sequence length="91" mass="9959">MPKQELSVDVTCEGCSNAVTRVLNKPAVQFDLDLPNKKVCISSEHSVGTLLETLGKAGKAVSYLGPKQRGWTCRMDPHGQDADPLWPPRKI</sequence>
<gene>
    <name evidence="13" type="ORF">FD755_020054</name>
</gene>
<dbReference type="InterPro" id="IPR036163">
    <property type="entry name" value="HMA_dom_sf"/>
</dbReference>